<protein>
    <submittedName>
        <fullName evidence="14">DNA polymerase III subunit beta</fullName>
        <ecNumber evidence="14">2.7.7.7</ecNumber>
    </submittedName>
</protein>
<dbReference type="EC" id="2.7.7.7" evidence="14"/>
<evidence type="ECO:0000256" key="9">
    <source>
        <dbReference type="ARBA" id="ARBA00022932"/>
    </source>
</evidence>
<dbReference type="EMBL" id="CP042295">
    <property type="protein sequence ID" value="QDY87193.1"/>
    <property type="molecule type" value="Genomic_DNA"/>
</dbReference>
<evidence type="ECO:0000313" key="15">
    <source>
        <dbReference type="Proteomes" id="UP000318927"/>
    </source>
</evidence>
<dbReference type="InterPro" id="IPR022634">
    <property type="entry name" value="DNA_polIII_beta_N"/>
</dbReference>
<organism evidence="14 15">
    <name type="scientific">Mycoplasma anserisalpingitidis</name>
    <dbReference type="NCBI Taxonomy" id="519450"/>
    <lineage>
        <taxon>Bacteria</taxon>
        <taxon>Bacillati</taxon>
        <taxon>Mycoplasmatota</taxon>
        <taxon>Mollicutes</taxon>
        <taxon>Mycoplasmataceae</taxon>
        <taxon>Mycoplasma</taxon>
    </lineage>
</organism>
<dbReference type="InterPro" id="IPR022637">
    <property type="entry name" value="DNA_polIII_beta_cen"/>
</dbReference>
<comment type="function">
    <text evidence="1">Confers DNA tethering and processivity to DNA polymerases and other proteins. Acts as a clamp, forming a ring around DNA (a reaction catalyzed by the clamp-loading complex) which diffuses in an ATP-independent manner freely and bidirectionally along dsDNA. Initially characterized for its ability to contact the catalytic subunit of DNA polymerase III (Pol III), a complex, multichain enzyme responsible for most of the replicative synthesis in bacteria; Pol III exhibits 3'-5' exonuclease proofreading activity. The beta chain is required for initiation of replication as well as for processivity of DNA replication.</text>
</comment>
<dbReference type="Pfam" id="PF02767">
    <property type="entry name" value="DNA_pol3_beta_2"/>
    <property type="match status" value="1"/>
</dbReference>
<dbReference type="InterPro" id="IPR022635">
    <property type="entry name" value="DNA_polIII_beta_C"/>
</dbReference>
<evidence type="ECO:0000256" key="5">
    <source>
        <dbReference type="ARBA" id="ARBA00022490"/>
    </source>
</evidence>
<proteinExistence type="inferred from homology"/>
<evidence type="ECO:0000313" key="14">
    <source>
        <dbReference type="EMBL" id="QDY87193.1"/>
    </source>
</evidence>
<keyword evidence="9" id="KW-0239">DNA-directed DNA polymerase</keyword>
<dbReference type="NCBIfam" id="TIGR00663">
    <property type="entry name" value="dnan"/>
    <property type="match status" value="1"/>
</dbReference>
<comment type="subcellular location">
    <subcellularLocation>
        <location evidence="2">Cytoplasm</location>
    </subcellularLocation>
</comment>
<dbReference type="GO" id="GO:0006271">
    <property type="term" value="P:DNA strand elongation involved in DNA replication"/>
    <property type="evidence" value="ECO:0007669"/>
    <property type="project" value="TreeGrafter"/>
</dbReference>
<accession>A0A5B8JD50</accession>
<dbReference type="OrthoDB" id="397417at2"/>
<dbReference type="InterPro" id="IPR046938">
    <property type="entry name" value="DNA_clamp_sf"/>
</dbReference>
<evidence type="ECO:0000259" key="11">
    <source>
        <dbReference type="Pfam" id="PF00712"/>
    </source>
</evidence>
<feature type="domain" description="DNA polymerase III beta sliding clamp C-terminal" evidence="13">
    <location>
        <begin position="247"/>
        <end position="366"/>
    </location>
</feature>
<dbReference type="AlphaFoldDB" id="A0A5B8JD50"/>
<sequence length="368" mass="42036">MKFTIKKNILDQTIEFISKYVDSINVFMPFRCVKIDVSFDKITFIASNGLMSTKKILKVDEINIKVEVPGTVLINNQYFKNIIKKLNNEISVESNGKTIKIWENEISYALNCFDIEFPNIDFKKPENSFEINTNKLEKAIRNVSFSASSETSGKSLILKCINFSSKNDILRLVATDTFRLSTETIKINKPINVNFSIESKNIKNMITKEAPKNVIMFIDESKVGIVYENTIIQSSIVDVPFVSFEGIIPTEFSRKISIKKSELLDLLNKVVFIQQEKYNRVEFKINKDLLTLSTNLSDIGQSTGSTTEFELIGDPIDIDFNYVFIKDALTAFENDEINLCINKNGNIMLIVSKSNENNKQVITPLRRY</sequence>
<dbReference type="CDD" id="cd00140">
    <property type="entry name" value="beta_clamp"/>
    <property type="match status" value="1"/>
</dbReference>
<feature type="domain" description="DNA polymerase III beta sliding clamp N-terminal" evidence="11">
    <location>
        <begin position="1"/>
        <end position="120"/>
    </location>
</feature>
<evidence type="ECO:0000259" key="13">
    <source>
        <dbReference type="Pfam" id="PF02768"/>
    </source>
</evidence>
<evidence type="ECO:0000256" key="2">
    <source>
        <dbReference type="ARBA" id="ARBA00004496"/>
    </source>
</evidence>
<dbReference type="Pfam" id="PF02768">
    <property type="entry name" value="DNA_pol3_beta_3"/>
    <property type="match status" value="1"/>
</dbReference>
<evidence type="ECO:0000256" key="7">
    <source>
        <dbReference type="ARBA" id="ARBA00022695"/>
    </source>
</evidence>
<keyword evidence="8" id="KW-0235">DNA replication</keyword>
<evidence type="ECO:0000256" key="1">
    <source>
        <dbReference type="ARBA" id="ARBA00002266"/>
    </source>
</evidence>
<dbReference type="GO" id="GO:0003677">
    <property type="term" value="F:DNA binding"/>
    <property type="evidence" value="ECO:0007669"/>
    <property type="project" value="UniProtKB-KW"/>
</dbReference>
<keyword evidence="7 14" id="KW-0548">Nucleotidyltransferase</keyword>
<evidence type="ECO:0000256" key="10">
    <source>
        <dbReference type="ARBA" id="ARBA00023125"/>
    </source>
</evidence>
<reference evidence="14 15" key="1">
    <citation type="journal article" date="2019" name="Microbiol. Resour. Announc.">
        <title>Complete Genome Sequences of Three Mycoplasma anserisalpingitis (Mycoplasma sp. 1220) Strains.</title>
        <authorList>
            <person name="Grozner D."/>
            <person name="Forro B."/>
            <person name="Kovacs A.B."/>
            <person name="Marton S."/>
            <person name="Banyai K."/>
            <person name="Kreizinger Z."/>
            <person name="Sulyok K.M."/>
            <person name="Gyuranecz M."/>
        </authorList>
    </citation>
    <scope>NUCLEOTIDE SEQUENCE [LARGE SCALE GENOMIC DNA]</scope>
    <source>
        <strain evidence="14 15">ATCC:BAA-2147</strain>
    </source>
</reference>
<keyword evidence="6 14" id="KW-0808">Transferase</keyword>
<name>A0A5B8JD50_9MOLU</name>
<feature type="domain" description="DNA polymerase III beta sliding clamp central" evidence="12">
    <location>
        <begin position="130"/>
        <end position="241"/>
    </location>
</feature>
<dbReference type="RefSeq" id="WP_146368739.1">
    <property type="nucleotide sequence ID" value="NZ_CP042295.1"/>
</dbReference>
<evidence type="ECO:0000256" key="3">
    <source>
        <dbReference type="ARBA" id="ARBA00010752"/>
    </source>
</evidence>
<dbReference type="KEGG" id="mans:FRW55_03475"/>
<dbReference type="GO" id="GO:0003887">
    <property type="term" value="F:DNA-directed DNA polymerase activity"/>
    <property type="evidence" value="ECO:0007669"/>
    <property type="project" value="UniProtKB-KW"/>
</dbReference>
<dbReference type="Proteomes" id="UP000318927">
    <property type="component" value="Chromosome"/>
</dbReference>
<keyword evidence="5" id="KW-0963">Cytoplasm</keyword>
<dbReference type="Gene3D" id="3.70.10.10">
    <property type="match status" value="1"/>
</dbReference>
<evidence type="ECO:0000256" key="8">
    <source>
        <dbReference type="ARBA" id="ARBA00022705"/>
    </source>
</evidence>
<dbReference type="GO" id="GO:0008408">
    <property type="term" value="F:3'-5' exonuclease activity"/>
    <property type="evidence" value="ECO:0007669"/>
    <property type="project" value="InterPro"/>
</dbReference>
<dbReference type="SMART" id="SM00480">
    <property type="entry name" value="POL3Bc"/>
    <property type="match status" value="1"/>
</dbReference>
<keyword evidence="10" id="KW-0238">DNA-binding</keyword>
<dbReference type="GO" id="GO:0005737">
    <property type="term" value="C:cytoplasm"/>
    <property type="evidence" value="ECO:0007669"/>
    <property type="project" value="UniProtKB-SubCell"/>
</dbReference>
<dbReference type="PANTHER" id="PTHR30478:SF0">
    <property type="entry name" value="BETA SLIDING CLAMP"/>
    <property type="match status" value="1"/>
</dbReference>
<evidence type="ECO:0000256" key="6">
    <source>
        <dbReference type="ARBA" id="ARBA00022679"/>
    </source>
</evidence>
<gene>
    <name evidence="14" type="primary">dnaN</name>
    <name evidence="14" type="ORF">FRW55_03475</name>
</gene>
<comment type="subunit">
    <text evidence="4">Forms a ring-shaped head-to-tail homodimer around DNA which binds and tethers DNA polymerases and other proteins to the DNA. The DNA replisome complex has a single clamp-loading complex (3 tau and 1 each of delta, delta', psi and chi subunits) which binds 3 Pol III cores (1 core on the leading strand and 2 on the lagging strand) each with a beta sliding clamp dimer. Additional proteins in the replisome are other copies of gamma, psi and chi, Ssb, DNA helicase and RNA primase.</text>
</comment>
<dbReference type="InterPro" id="IPR001001">
    <property type="entry name" value="DNA_polIII_beta"/>
</dbReference>
<dbReference type="Pfam" id="PF00712">
    <property type="entry name" value="DNA_pol3_beta"/>
    <property type="match status" value="1"/>
</dbReference>
<evidence type="ECO:0000259" key="12">
    <source>
        <dbReference type="Pfam" id="PF02767"/>
    </source>
</evidence>
<keyword evidence="15" id="KW-1185">Reference proteome</keyword>
<comment type="similarity">
    <text evidence="3">Belongs to the beta sliding clamp family.</text>
</comment>
<evidence type="ECO:0000256" key="4">
    <source>
        <dbReference type="ARBA" id="ARBA00011400"/>
    </source>
</evidence>
<dbReference type="GO" id="GO:0009360">
    <property type="term" value="C:DNA polymerase III complex"/>
    <property type="evidence" value="ECO:0007669"/>
    <property type="project" value="InterPro"/>
</dbReference>
<dbReference type="Gene3D" id="3.10.150.10">
    <property type="entry name" value="DNA Polymerase III, subunit A, domain 2"/>
    <property type="match status" value="1"/>
</dbReference>
<dbReference type="SUPFAM" id="SSF55979">
    <property type="entry name" value="DNA clamp"/>
    <property type="match status" value="3"/>
</dbReference>
<dbReference type="PANTHER" id="PTHR30478">
    <property type="entry name" value="DNA POLYMERASE III SUBUNIT BETA"/>
    <property type="match status" value="1"/>
</dbReference>